<evidence type="ECO:0000313" key="1">
    <source>
        <dbReference type="EMBL" id="OWK41778.1"/>
    </source>
</evidence>
<comment type="caution">
    <text evidence="1">The sequence shown here is derived from an EMBL/GenBank/DDBJ whole genome shotgun (WGS) entry which is preliminary data.</text>
</comment>
<dbReference type="RefSeq" id="WP_161967448.1">
    <property type="nucleotide sequence ID" value="NZ_NIDE01000005.1"/>
</dbReference>
<sequence>MTPSNVAAGEFARGDGTSVAILDRAGLADSIRWWGAISGPISDRGLALSKVRR</sequence>
<keyword evidence="2" id="KW-1185">Reference proteome</keyword>
<dbReference type="EMBL" id="NIDE01000005">
    <property type="protein sequence ID" value="OWK41778.1"/>
    <property type="molecule type" value="Genomic_DNA"/>
</dbReference>
<protein>
    <submittedName>
        <fullName evidence="1">Uncharacterized protein</fullName>
    </submittedName>
</protein>
<dbReference type="AlphaFoldDB" id="A0A225DT97"/>
<gene>
    <name evidence="1" type="ORF">FRUB_03856</name>
</gene>
<evidence type="ECO:0000313" key="2">
    <source>
        <dbReference type="Proteomes" id="UP000214646"/>
    </source>
</evidence>
<dbReference type="Proteomes" id="UP000214646">
    <property type="component" value="Unassembled WGS sequence"/>
</dbReference>
<proteinExistence type="predicted"/>
<name>A0A225DT97_9BACT</name>
<organism evidence="1 2">
    <name type="scientific">Fimbriiglobus ruber</name>
    <dbReference type="NCBI Taxonomy" id="1908690"/>
    <lineage>
        <taxon>Bacteria</taxon>
        <taxon>Pseudomonadati</taxon>
        <taxon>Planctomycetota</taxon>
        <taxon>Planctomycetia</taxon>
        <taxon>Gemmatales</taxon>
        <taxon>Gemmataceae</taxon>
        <taxon>Fimbriiglobus</taxon>
    </lineage>
</organism>
<accession>A0A225DT97</accession>
<reference evidence="2" key="1">
    <citation type="submission" date="2017-06" db="EMBL/GenBank/DDBJ databases">
        <title>Genome analysis of Fimbriiglobus ruber SP5, the first member of the order Planctomycetales with confirmed chitinolytic capability.</title>
        <authorList>
            <person name="Ravin N.V."/>
            <person name="Rakitin A.L."/>
            <person name="Ivanova A.A."/>
            <person name="Beletsky A.V."/>
            <person name="Kulichevskaya I.S."/>
            <person name="Mardanov A.V."/>
            <person name="Dedysh S.N."/>
        </authorList>
    </citation>
    <scope>NUCLEOTIDE SEQUENCE [LARGE SCALE GENOMIC DNA]</scope>
    <source>
        <strain evidence="2">SP5</strain>
    </source>
</reference>